<evidence type="ECO:0000313" key="17">
    <source>
        <dbReference type="EMBL" id="CAG9111124.1"/>
    </source>
</evidence>
<dbReference type="Proteomes" id="UP000582659">
    <property type="component" value="Unassembled WGS sequence"/>
</dbReference>
<dbReference type="GO" id="GO:0006633">
    <property type="term" value="P:fatty acid biosynthetic process"/>
    <property type="evidence" value="ECO:0007669"/>
    <property type="project" value="UniProtKB-KW"/>
</dbReference>
<dbReference type="InterPro" id="IPR020843">
    <property type="entry name" value="ER"/>
</dbReference>
<dbReference type="EC" id="1.3.1.104" evidence="11"/>
<dbReference type="InterPro" id="IPR013154">
    <property type="entry name" value="ADH-like_N"/>
</dbReference>
<keyword evidence="5" id="KW-0521">NADP</keyword>
<evidence type="ECO:0000313" key="20">
    <source>
        <dbReference type="WBParaSite" id="BXY_0967200.1"/>
    </source>
</evidence>
<accession>A0A1I7S9H6</accession>
<keyword evidence="3" id="KW-0444">Lipid biosynthesis</keyword>
<evidence type="ECO:0000256" key="13">
    <source>
        <dbReference type="ARBA" id="ARBA00042123"/>
    </source>
</evidence>
<dbReference type="FunFam" id="3.40.50.720:FF:000112">
    <property type="entry name" value="Enoyl-[acyl-carrier-protein] reductase 1, mitochondrial"/>
    <property type="match status" value="1"/>
</dbReference>
<dbReference type="InterPro" id="IPR051034">
    <property type="entry name" value="Mito_Enoyl-ACP_Reductase"/>
</dbReference>
<dbReference type="PANTHER" id="PTHR43981:SF2">
    <property type="entry name" value="ENOYL-[ACYL-CARRIER-PROTEIN] REDUCTASE, MITOCHONDRIAL"/>
    <property type="match status" value="1"/>
</dbReference>
<dbReference type="InterPro" id="IPR036291">
    <property type="entry name" value="NAD(P)-bd_dom_sf"/>
</dbReference>
<evidence type="ECO:0000256" key="10">
    <source>
        <dbReference type="ARBA" id="ARBA00023160"/>
    </source>
</evidence>
<dbReference type="Proteomes" id="UP000095284">
    <property type="component" value="Unplaced"/>
</dbReference>
<dbReference type="PANTHER" id="PTHR43981">
    <property type="entry name" value="ENOYL-[ACYL-CARRIER-PROTEIN] REDUCTASE, MITOCHONDRIAL"/>
    <property type="match status" value="1"/>
</dbReference>
<evidence type="ECO:0000313" key="19">
    <source>
        <dbReference type="Proteomes" id="UP000659654"/>
    </source>
</evidence>
<keyword evidence="8" id="KW-0443">Lipid metabolism</keyword>
<evidence type="ECO:0000256" key="4">
    <source>
        <dbReference type="ARBA" id="ARBA00022832"/>
    </source>
</evidence>
<dbReference type="SUPFAM" id="SSF51735">
    <property type="entry name" value="NAD(P)-binding Rossmann-fold domains"/>
    <property type="match status" value="1"/>
</dbReference>
<comment type="subcellular location">
    <subcellularLocation>
        <location evidence="1">Mitochondrion</location>
    </subcellularLocation>
</comment>
<protein>
    <recommendedName>
        <fullName evidence="12">Enoyl-[acyl-carrier-protein] reductase, mitochondrial</fullName>
        <ecNumber evidence="11">1.3.1.104</ecNumber>
    </recommendedName>
    <alternativeName>
        <fullName evidence="13">2-enoyl thioester reductase</fullName>
    </alternativeName>
</protein>
<dbReference type="InterPro" id="IPR011032">
    <property type="entry name" value="GroES-like_sf"/>
</dbReference>
<keyword evidence="6" id="KW-0809">Transit peptide</keyword>
<feature type="domain" description="Enoyl reductase (ER)" evidence="15">
    <location>
        <begin position="32"/>
        <end position="334"/>
    </location>
</feature>
<evidence type="ECO:0000256" key="9">
    <source>
        <dbReference type="ARBA" id="ARBA00023128"/>
    </source>
</evidence>
<dbReference type="EMBL" id="CAJFCV020000003">
    <property type="protein sequence ID" value="CAG9111124.1"/>
    <property type="molecule type" value="Genomic_DNA"/>
</dbReference>
<proteinExistence type="inferred from homology"/>
<dbReference type="InterPro" id="IPR013149">
    <property type="entry name" value="ADH-like_C"/>
</dbReference>
<dbReference type="WBParaSite" id="BXY_0967200.1">
    <property type="protein sequence ID" value="BXY_0967200.1"/>
    <property type="gene ID" value="BXY_0967200"/>
</dbReference>
<gene>
    <name evidence="16" type="ORF">BXYJ_LOCUS7632</name>
</gene>
<organism evidence="18 20">
    <name type="scientific">Bursaphelenchus xylophilus</name>
    <name type="common">Pinewood nematode worm</name>
    <name type="synonym">Aphelenchoides xylophilus</name>
    <dbReference type="NCBI Taxonomy" id="6326"/>
    <lineage>
        <taxon>Eukaryota</taxon>
        <taxon>Metazoa</taxon>
        <taxon>Ecdysozoa</taxon>
        <taxon>Nematoda</taxon>
        <taxon>Chromadorea</taxon>
        <taxon>Rhabditida</taxon>
        <taxon>Tylenchina</taxon>
        <taxon>Tylenchomorpha</taxon>
        <taxon>Aphelenchoidea</taxon>
        <taxon>Aphelenchoididae</taxon>
        <taxon>Bursaphelenchus</taxon>
    </lineage>
</organism>
<evidence type="ECO:0000256" key="3">
    <source>
        <dbReference type="ARBA" id="ARBA00022516"/>
    </source>
</evidence>
<evidence type="ECO:0000313" key="18">
    <source>
        <dbReference type="Proteomes" id="UP000095284"/>
    </source>
</evidence>
<dbReference type="Gene3D" id="3.90.180.10">
    <property type="entry name" value="Medium-chain alcohol dehydrogenases, catalytic domain"/>
    <property type="match status" value="1"/>
</dbReference>
<evidence type="ECO:0000256" key="8">
    <source>
        <dbReference type="ARBA" id="ARBA00023098"/>
    </source>
</evidence>
<evidence type="ECO:0000256" key="14">
    <source>
        <dbReference type="ARBA" id="ARBA00048843"/>
    </source>
</evidence>
<evidence type="ECO:0000256" key="12">
    <source>
        <dbReference type="ARBA" id="ARBA00041058"/>
    </source>
</evidence>
<evidence type="ECO:0000256" key="1">
    <source>
        <dbReference type="ARBA" id="ARBA00004173"/>
    </source>
</evidence>
<evidence type="ECO:0000313" key="16">
    <source>
        <dbReference type="EMBL" id="CAD5222744.1"/>
    </source>
</evidence>
<dbReference type="OrthoDB" id="7482721at2759"/>
<dbReference type="Pfam" id="PF00107">
    <property type="entry name" value="ADH_zinc_N"/>
    <property type="match status" value="1"/>
</dbReference>
<reference evidence="20" key="1">
    <citation type="submission" date="2016-11" db="UniProtKB">
        <authorList>
            <consortium name="WormBaseParasite"/>
        </authorList>
    </citation>
    <scope>IDENTIFICATION</scope>
</reference>
<dbReference type="Pfam" id="PF08240">
    <property type="entry name" value="ADH_N"/>
    <property type="match status" value="1"/>
</dbReference>
<keyword evidence="10" id="KW-0275">Fatty acid biosynthesis</keyword>
<evidence type="ECO:0000256" key="5">
    <source>
        <dbReference type="ARBA" id="ARBA00022857"/>
    </source>
</evidence>
<dbReference type="GO" id="GO:0005739">
    <property type="term" value="C:mitochondrion"/>
    <property type="evidence" value="ECO:0007669"/>
    <property type="project" value="UniProtKB-SubCell"/>
</dbReference>
<dbReference type="eggNOG" id="KOG0025">
    <property type="taxonomic scope" value="Eukaryota"/>
</dbReference>
<reference evidence="17" key="2">
    <citation type="submission" date="2020-08" db="EMBL/GenBank/DDBJ databases">
        <authorList>
            <person name="Kikuchi T."/>
        </authorList>
    </citation>
    <scope>NUCLEOTIDE SEQUENCE</scope>
    <source>
        <strain evidence="16">Ka4C1</strain>
    </source>
</reference>
<keyword evidence="4" id="KW-0276">Fatty acid metabolism</keyword>
<sequence>MIRNICKQRFSGRILLSTRSLTAKKLVYEGYGDPAEVVKLQEFELPDSLGPNEVQIRWNAAPVNPADINQLQGVYPVKPKLPAIAGNEGSATVEKVGPKVSVFKPGDLVIPSQSGLGTWRTHSIHGEDEMFPLDPKLNHIHASTFQVNPPTAYRMLHDFVKLQKGDTVIQNGANSAVGRFVIQLCRVFGWKSINIVRERPDIQDLKNDLKQLGADVVYTEEELAKNIREISNVRLALNCVGGKSSFQLCRTLTDQGCMVTYGGMSKQPTQTPTGPLIFKDISLRGFWMSHWYTVPENLAERKRMYQVLADLFINGGIKPAPYTEHRLGEYKEVLGIGLQAKKKPIFVFE</sequence>
<dbReference type="EMBL" id="CAJFDI010000003">
    <property type="protein sequence ID" value="CAD5222744.1"/>
    <property type="molecule type" value="Genomic_DNA"/>
</dbReference>
<evidence type="ECO:0000259" key="15">
    <source>
        <dbReference type="SMART" id="SM00829"/>
    </source>
</evidence>
<dbReference type="SUPFAM" id="SSF50129">
    <property type="entry name" value="GroES-like"/>
    <property type="match status" value="1"/>
</dbReference>
<evidence type="ECO:0000256" key="6">
    <source>
        <dbReference type="ARBA" id="ARBA00022946"/>
    </source>
</evidence>
<dbReference type="Proteomes" id="UP000659654">
    <property type="component" value="Unassembled WGS sequence"/>
</dbReference>
<keyword evidence="19" id="KW-1185">Reference proteome</keyword>
<dbReference type="SMR" id="A0A1I7S9H6"/>
<comment type="catalytic activity">
    <reaction evidence="14">
        <text>a 2,3-saturated acyl-[ACP] + NADP(+) = a (2E)-enoyl-[ACP] + NADPH + H(+)</text>
        <dbReference type="Rhea" id="RHEA:22564"/>
        <dbReference type="Rhea" id="RHEA-COMP:9925"/>
        <dbReference type="Rhea" id="RHEA-COMP:9926"/>
        <dbReference type="ChEBI" id="CHEBI:15378"/>
        <dbReference type="ChEBI" id="CHEBI:57783"/>
        <dbReference type="ChEBI" id="CHEBI:58349"/>
        <dbReference type="ChEBI" id="CHEBI:78784"/>
        <dbReference type="ChEBI" id="CHEBI:78785"/>
        <dbReference type="EC" id="1.3.1.104"/>
    </reaction>
</comment>
<comment type="similarity">
    <text evidence="2">Belongs to the zinc-containing alcohol dehydrogenase family. Quinone oxidoreductase subfamily.</text>
</comment>
<keyword evidence="7" id="KW-0560">Oxidoreductase</keyword>
<dbReference type="GO" id="GO:0141148">
    <property type="term" value="F:enoyl-[acyl-carrier-protein] reductase (NADPH) activity"/>
    <property type="evidence" value="ECO:0007669"/>
    <property type="project" value="UniProtKB-EC"/>
</dbReference>
<name>A0A1I7S9H6_BURXY</name>
<evidence type="ECO:0000256" key="2">
    <source>
        <dbReference type="ARBA" id="ARBA00010371"/>
    </source>
</evidence>
<evidence type="ECO:0000256" key="11">
    <source>
        <dbReference type="ARBA" id="ARBA00038963"/>
    </source>
</evidence>
<dbReference type="Gene3D" id="3.40.50.720">
    <property type="entry name" value="NAD(P)-binding Rossmann-like Domain"/>
    <property type="match status" value="1"/>
</dbReference>
<evidence type="ECO:0000256" key="7">
    <source>
        <dbReference type="ARBA" id="ARBA00023002"/>
    </source>
</evidence>
<dbReference type="SMART" id="SM00829">
    <property type="entry name" value="PKS_ER"/>
    <property type="match status" value="1"/>
</dbReference>
<dbReference type="AlphaFoldDB" id="A0A1I7S9H6"/>
<keyword evidence="9" id="KW-0496">Mitochondrion</keyword>
<dbReference type="CDD" id="cd08290">
    <property type="entry name" value="ETR"/>
    <property type="match status" value="1"/>
</dbReference>